<sequence length="230" mass="26997">MSKRKLSDSEFDEISEQMKRLRKRLRKFNRVATEEVREPPIATIITQAQTHTEDKENDLAAVVTSKDLVEEDASEESSSKPETSDFDEEVRTAEVEDQKIRLAIEVTKEEIADMTLLKNRASSVVRHASGRMLVAEWINWMRKDLYEGEEEDDKIREEEENKLRKEIMRQFPRKGTILSEAPKLNPEISLFLTALKAIRSSLRRSLFNLESQWHRYFGKIRNLLTMLERQ</sequence>
<evidence type="ECO:0000313" key="4">
    <source>
        <dbReference type="Proteomes" id="UP000008237"/>
    </source>
</evidence>
<dbReference type="Proteomes" id="UP000008237">
    <property type="component" value="Unassembled WGS sequence"/>
</dbReference>
<feature type="coiled-coil region" evidence="1">
    <location>
        <begin position="11"/>
        <end position="38"/>
    </location>
</feature>
<protein>
    <submittedName>
        <fullName evidence="3">Uncharacterized protein</fullName>
    </submittedName>
</protein>
<evidence type="ECO:0000256" key="2">
    <source>
        <dbReference type="SAM" id="MobiDB-lite"/>
    </source>
</evidence>
<keyword evidence="4" id="KW-1185">Reference proteome</keyword>
<keyword evidence="1" id="KW-0175">Coiled coil</keyword>
<proteinExistence type="predicted"/>
<dbReference type="InParanoid" id="E2B5Q4"/>
<evidence type="ECO:0000256" key="1">
    <source>
        <dbReference type="SAM" id="Coils"/>
    </source>
</evidence>
<gene>
    <name evidence="3" type="ORF">EAI_10363</name>
</gene>
<evidence type="ECO:0000313" key="3">
    <source>
        <dbReference type="EMBL" id="EFN88959.1"/>
    </source>
</evidence>
<dbReference type="EMBL" id="GL445880">
    <property type="protein sequence ID" value="EFN88959.1"/>
    <property type="molecule type" value="Genomic_DNA"/>
</dbReference>
<dbReference type="AlphaFoldDB" id="E2B5Q4"/>
<name>E2B5Q4_HARSA</name>
<dbReference type="OrthoDB" id="7555055at2759"/>
<feature type="region of interest" description="Disordered" evidence="2">
    <location>
        <begin position="66"/>
        <end position="92"/>
    </location>
</feature>
<accession>E2B5Q4</accession>
<reference evidence="3 4" key="1">
    <citation type="journal article" date="2010" name="Science">
        <title>Genomic comparison of the ants Camponotus floridanus and Harpegnathos saltator.</title>
        <authorList>
            <person name="Bonasio R."/>
            <person name="Zhang G."/>
            <person name="Ye C."/>
            <person name="Mutti N.S."/>
            <person name="Fang X."/>
            <person name="Qin N."/>
            <person name="Donahue G."/>
            <person name="Yang P."/>
            <person name="Li Q."/>
            <person name="Li C."/>
            <person name="Zhang P."/>
            <person name="Huang Z."/>
            <person name="Berger S.L."/>
            <person name="Reinberg D."/>
            <person name="Wang J."/>
            <person name="Liebig J."/>
        </authorList>
    </citation>
    <scope>NUCLEOTIDE SEQUENCE [LARGE SCALE GENOMIC DNA]</scope>
    <source>
        <strain evidence="3 4">R22 G/1</strain>
    </source>
</reference>
<feature type="compositionally biased region" description="Basic and acidic residues" evidence="2">
    <location>
        <begin position="77"/>
        <end position="92"/>
    </location>
</feature>
<organism evidence="4">
    <name type="scientific">Harpegnathos saltator</name>
    <name type="common">Jerdon's jumping ant</name>
    <dbReference type="NCBI Taxonomy" id="610380"/>
    <lineage>
        <taxon>Eukaryota</taxon>
        <taxon>Metazoa</taxon>
        <taxon>Ecdysozoa</taxon>
        <taxon>Arthropoda</taxon>
        <taxon>Hexapoda</taxon>
        <taxon>Insecta</taxon>
        <taxon>Pterygota</taxon>
        <taxon>Neoptera</taxon>
        <taxon>Endopterygota</taxon>
        <taxon>Hymenoptera</taxon>
        <taxon>Apocrita</taxon>
        <taxon>Aculeata</taxon>
        <taxon>Formicoidea</taxon>
        <taxon>Formicidae</taxon>
        <taxon>Ponerinae</taxon>
        <taxon>Ponerini</taxon>
        <taxon>Harpegnathos</taxon>
    </lineage>
</organism>